<comment type="caution">
    <text evidence="2">The sequence shown here is derived from an EMBL/GenBank/DDBJ whole genome shotgun (WGS) entry which is preliminary data.</text>
</comment>
<dbReference type="InterPro" id="IPR013783">
    <property type="entry name" value="Ig-like_fold"/>
</dbReference>
<feature type="compositionally biased region" description="Acidic residues" evidence="1">
    <location>
        <begin position="414"/>
        <end position="436"/>
    </location>
</feature>
<dbReference type="InterPro" id="IPR033304">
    <property type="entry name" value="DLEC1"/>
</dbReference>
<dbReference type="PANTHER" id="PTHR46348:SF1">
    <property type="entry name" value="DELETED IN LUNG AND ESOPHAGEAL CANCER PROTEIN 1"/>
    <property type="match status" value="1"/>
</dbReference>
<proteinExistence type="predicted"/>
<protein>
    <submittedName>
        <fullName evidence="2">Uncharacterized protein</fullName>
    </submittedName>
</protein>
<organism evidence="2 3">
    <name type="scientific">Orchesella dallaii</name>
    <dbReference type="NCBI Taxonomy" id="48710"/>
    <lineage>
        <taxon>Eukaryota</taxon>
        <taxon>Metazoa</taxon>
        <taxon>Ecdysozoa</taxon>
        <taxon>Arthropoda</taxon>
        <taxon>Hexapoda</taxon>
        <taxon>Collembola</taxon>
        <taxon>Entomobryomorpha</taxon>
        <taxon>Entomobryoidea</taxon>
        <taxon>Orchesellidae</taxon>
        <taxon>Orchesellinae</taxon>
        <taxon>Orchesella</taxon>
    </lineage>
</organism>
<gene>
    <name evidence="2" type="ORF">ODALV1_LOCUS27216</name>
</gene>
<dbReference type="PANTHER" id="PTHR46348">
    <property type="entry name" value="DELETED IN LUNG AND ESOPHAGEAL CANCER PROTEIN 1"/>
    <property type="match status" value="1"/>
</dbReference>
<evidence type="ECO:0000256" key="1">
    <source>
        <dbReference type="SAM" id="MobiDB-lite"/>
    </source>
</evidence>
<feature type="compositionally biased region" description="Polar residues" evidence="1">
    <location>
        <begin position="493"/>
        <end position="504"/>
    </location>
</feature>
<dbReference type="Proteomes" id="UP001642540">
    <property type="component" value="Unassembled WGS sequence"/>
</dbReference>
<feature type="compositionally biased region" description="Basic and acidic residues" evidence="1">
    <location>
        <begin position="505"/>
        <end position="515"/>
    </location>
</feature>
<evidence type="ECO:0000313" key="2">
    <source>
        <dbReference type="EMBL" id="CAL8138102.1"/>
    </source>
</evidence>
<dbReference type="Gene3D" id="2.60.40.10">
    <property type="entry name" value="Immunoglobulins"/>
    <property type="match status" value="1"/>
</dbReference>
<evidence type="ECO:0000313" key="3">
    <source>
        <dbReference type="Proteomes" id="UP001642540"/>
    </source>
</evidence>
<dbReference type="EMBL" id="CAXLJM020000122">
    <property type="protein sequence ID" value="CAL8138102.1"/>
    <property type="molecule type" value="Genomic_DNA"/>
</dbReference>
<keyword evidence="3" id="KW-1185">Reference proteome</keyword>
<accession>A0ABP1RX30</accession>
<name>A0ABP1RX30_9HEXA</name>
<feature type="region of interest" description="Disordered" evidence="1">
    <location>
        <begin position="413"/>
        <end position="515"/>
    </location>
</feature>
<feature type="compositionally biased region" description="Basic and acidic residues" evidence="1">
    <location>
        <begin position="442"/>
        <end position="459"/>
    </location>
</feature>
<reference evidence="2 3" key="1">
    <citation type="submission" date="2024-08" db="EMBL/GenBank/DDBJ databases">
        <authorList>
            <person name="Cucini C."/>
            <person name="Frati F."/>
        </authorList>
    </citation>
    <scope>NUCLEOTIDE SEQUENCE [LARGE SCALE GENOMIC DNA]</scope>
</reference>
<sequence>MEEWNCGCSTVGVPRTSYFEVKNLGGEGRFWILTEQEFNNQYLDCYIKYQREIIKESTKAMVRRQTLTLKNTLKNIPIMGRGEATGLIKRLKDSIDIDYDDDNAPPMSSKHKSNKIKPRIITKCFRIQPSCFRLQRNQKIEVKVRYQPKDANFHYEKLAIMCENGEVRWIAVKGLGIERDSYNLIEIKAPWCGPPVDLPSDPRTKFVLDCGDLISGELGILNFNIANKSCIPLYYFWSIRPVLSDPEASPENTEIKLMERFYESTLYDQNGNSFFTGEVSRDEDLESWLTILPLTVSPAQGMLEKKQDADISFTAECPPTLGYHACILSLFVEQVDEESKNSVLETLKELDKKKLNVPISHVDLTKELPQVAEDDDDAADEGGLLDSNIIYNGKSKMAEILSVPSYTDVRFSEELGEVEEENEDMEGDEEEDEDEGYIPLKESIDEYKKSSNGTKDERLLPLVVAKRSSQQLNPEGRGSIKNSGGFGAEGSKRGSQQGSESGSAKTEKIIEIQGI</sequence>